<dbReference type="EMBL" id="ASXJ01000089">
    <property type="protein sequence ID" value="ERM02408.1"/>
    <property type="molecule type" value="Genomic_DNA"/>
</dbReference>
<accession>U4VBL3</accession>
<evidence type="ECO:0000313" key="1">
    <source>
        <dbReference type="EMBL" id="ERM02408.1"/>
    </source>
</evidence>
<protein>
    <submittedName>
        <fullName evidence="1">Uncharacterized protein</fullName>
    </submittedName>
</protein>
<dbReference type="Proteomes" id="UP000016842">
    <property type="component" value="Unassembled WGS sequence"/>
</dbReference>
<gene>
    <name evidence="1" type="ORF">Q644_16725</name>
</gene>
<name>U4VBL3_9HYPH</name>
<sequence length="125" mass="14153">MKRHDLLDKIKPKARPGGALVIKATKGLKDAPSHIRRNTFALVSNFNHGWPQNAYCNRPLLISMINRVLKQIGNGTLYRLTITTDVNDFGIVIENHVVSSSECERRHIRNHLPGSGDNIYRMKLV</sequence>
<organism evidence="1 2">
    <name type="scientific">Brucella intermedia 229E</name>
    <dbReference type="NCBI Taxonomy" id="1337887"/>
    <lineage>
        <taxon>Bacteria</taxon>
        <taxon>Pseudomonadati</taxon>
        <taxon>Pseudomonadota</taxon>
        <taxon>Alphaproteobacteria</taxon>
        <taxon>Hyphomicrobiales</taxon>
        <taxon>Brucellaceae</taxon>
        <taxon>Brucella/Ochrobactrum group</taxon>
        <taxon>Brucella</taxon>
    </lineage>
</organism>
<dbReference type="AlphaFoldDB" id="U4VBL3"/>
<dbReference type="PATRIC" id="fig|1337887.3.peg.1738"/>
<evidence type="ECO:0000313" key="2">
    <source>
        <dbReference type="Proteomes" id="UP000016842"/>
    </source>
</evidence>
<comment type="caution">
    <text evidence="1">The sequence shown here is derived from an EMBL/GenBank/DDBJ whole genome shotgun (WGS) entry which is preliminary data.</text>
</comment>
<proteinExistence type="predicted"/>
<reference evidence="1 2" key="1">
    <citation type="journal article" date="2014" name="FEMS Microbiol. Lett.">
        <title>Genome sequencing analysis reveals virulence-related gene content of Ochrobactrum intermedium strain 229E, a urease-positive strain isolated from the human gastric niche.</title>
        <authorList>
            <person name="Kulkarni G.J."/>
            <person name="Shetty S."/>
            <person name="Dharne M.S."/>
            <person name="Shouche Y.S."/>
        </authorList>
    </citation>
    <scope>NUCLEOTIDE SEQUENCE [LARGE SCALE GENOMIC DNA]</scope>
    <source>
        <strain evidence="1 2">229E</strain>
    </source>
</reference>